<keyword evidence="4" id="KW-1185">Reference proteome</keyword>
<evidence type="ECO:0000256" key="1">
    <source>
        <dbReference type="PROSITE-ProRule" id="PRU00023"/>
    </source>
</evidence>
<dbReference type="PROSITE" id="PS50297">
    <property type="entry name" value="ANK_REP_REGION"/>
    <property type="match status" value="1"/>
</dbReference>
<dbReference type="SUPFAM" id="SSF50630">
    <property type="entry name" value="Acid proteases"/>
    <property type="match status" value="1"/>
</dbReference>
<dbReference type="Proteomes" id="UP000257109">
    <property type="component" value="Unassembled WGS sequence"/>
</dbReference>
<comment type="caution">
    <text evidence="3">The sequence shown here is derived from an EMBL/GenBank/DDBJ whole genome shotgun (WGS) entry which is preliminary data.</text>
</comment>
<feature type="non-terminal residue" evidence="3">
    <location>
        <position position="1"/>
    </location>
</feature>
<name>A0A371HEQ2_MUCPR</name>
<reference evidence="3" key="1">
    <citation type="submission" date="2018-05" db="EMBL/GenBank/DDBJ databases">
        <title>Draft genome of Mucuna pruriens seed.</title>
        <authorList>
            <person name="Nnadi N.E."/>
            <person name="Vos R."/>
            <person name="Hasami M.H."/>
            <person name="Devisetty U.K."/>
            <person name="Aguiy J.C."/>
        </authorList>
    </citation>
    <scope>NUCLEOTIDE SEQUENCE [LARGE SCALE GENOMIC DNA]</scope>
    <source>
        <strain evidence="3">JCA_2017</strain>
    </source>
</reference>
<gene>
    <name evidence="3" type="ORF">CR513_15433</name>
</gene>
<dbReference type="AlphaFoldDB" id="A0A371HEQ2"/>
<dbReference type="Pfam" id="PF03732">
    <property type="entry name" value="Retrotrans_gag"/>
    <property type="match status" value="1"/>
</dbReference>
<dbReference type="Gene3D" id="2.40.70.10">
    <property type="entry name" value="Acid Proteases"/>
    <property type="match status" value="1"/>
</dbReference>
<dbReference type="InterPro" id="IPR021109">
    <property type="entry name" value="Peptidase_aspartic_dom_sf"/>
</dbReference>
<accession>A0A371HEQ2</accession>
<feature type="domain" description="Retrotransposon gag" evidence="2">
    <location>
        <begin position="24"/>
        <end position="104"/>
    </location>
</feature>
<dbReference type="InterPro" id="IPR002110">
    <property type="entry name" value="Ankyrin_rpt"/>
</dbReference>
<keyword evidence="1" id="KW-0040">ANK repeat</keyword>
<evidence type="ECO:0000313" key="3">
    <source>
        <dbReference type="EMBL" id="RDY01257.1"/>
    </source>
</evidence>
<dbReference type="OrthoDB" id="5430981at2759"/>
<dbReference type="PANTHER" id="PTHR32108:SF9">
    <property type="entry name" value="REVERSE TRANSCRIPTASE RNASE H-LIKE DOMAIN-CONTAINING PROTEIN"/>
    <property type="match status" value="1"/>
</dbReference>
<evidence type="ECO:0000259" key="2">
    <source>
        <dbReference type="Pfam" id="PF03732"/>
    </source>
</evidence>
<protein>
    <recommendedName>
        <fullName evidence="2">Retrotransposon gag domain-containing protein</fullName>
    </recommendedName>
</protein>
<organism evidence="3 4">
    <name type="scientific">Mucuna pruriens</name>
    <name type="common">Velvet bean</name>
    <name type="synonym">Dolichos pruriens</name>
    <dbReference type="NCBI Taxonomy" id="157652"/>
    <lineage>
        <taxon>Eukaryota</taxon>
        <taxon>Viridiplantae</taxon>
        <taxon>Streptophyta</taxon>
        <taxon>Embryophyta</taxon>
        <taxon>Tracheophyta</taxon>
        <taxon>Spermatophyta</taxon>
        <taxon>Magnoliopsida</taxon>
        <taxon>eudicotyledons</taxon>
        <taxon>Gunneridae</taxon>
        <taxon>Pentapetalae</taxon>
        <taxon>rosids</taxon>
        <taxon>fabids</taxon>
        <taxon>Fabales</taxon>
        <taxon>Fabaceae</taxon>
        <taxon>Papilionoideae</taxon>
        <taxon>50 kb inversion clade</taxon>
        <taxon>NPAAA clade</taxon>
        <taxon>indigoferoid/millettioid clade</taxon>
        <taxon>Phaseoleae</taxon>
        <taxon>Mucuna</taxon>
    </lineage>
</organism>
<dbReference type="EMBL" id="QJKJ01002800">
    <property type="protein sequence ID" value="RDY01257.1"/>
    <property type="molecule type" value="Genomic_DNA"/>
</dbReference>
<proteinExistence type="predicted"/>
<feature type="repeat" description="ANK" evidence="1">
    <location>
        <begin position="445"/>
        <end position="477"/>
    </location>
</feature>
<dbReference type="CDD" id="cd00303">
    <property type="entry name" value="retropepsin_like"/>
    <property type="match status" value="1"/>
</dbReference>
<evidence type="ECO:0000313" key="4">
    <source>
        <dbReference type="Proteomes" id="UP000257109"/>
    </source>
</evidence>
<dbReference type="PANTHER" id="PTHR32108">
    <property type="entry name" value="DNA-DIRECTED RNA POLYMERASE SUBUNIT ALPHA"/>
    <property type="match status" value="1"/>
</dbReference>
<sequence>MTAYIYDDKVLIHYFQDSMIRMTLSWYVSLERGRIKTWRDLVEAFLKQYKYNEDMAPDGSQLQNMVKKEQEGFKEYAWQWHELVAQVQPPIIEREMITMFIGSLPSPYYDRVVGNVASNFADLVVVGERIEFAQTNKVTSFAKKTTSEKKKGETNTVLIEPIFPRSRSDKVLTPIPMTYTKLFPLLLEQKLIEVVPLKPLEPPYPRSYDPNARCDYHGGAIEHATKRCKRSKHKVQYLLNNGLLGFEDKGPNMHKLGQAVDLANRVEEESYPYPSDNITIVAYIEGNDNPRLKPLIIQYNSAPRPAIQVLAKPVYNNNAVPWRYPTEEPQAPQIKEETTSPKITNIAGVGGMTRNERIFVPKALRNKELALVKKEKTVESPKRMVTKEEAREFLKSHCELLLKILNEAHVLQDIKPAKFGGIINNITASHHISFSKEEVPNEGKNHNQPLHIIIKYGNYMIVMVLIDNGSSLNVMPKTTLDKLYAPGAILRNSSVVVRAFDGSKQKVMGEITLPILIGPTTFDITFQVMDIQPTYSCLLGQPWIHAVGAVPSSLHQKVKFITDGQQVKFITDGQLISVMGEKEMMVSTPFPMEYIEEDEEALETSFKHSK</sequence>
<dbReference type="InterPro" id="IPR005162">
    <property type="entry name" value="Retrotrans_gag_dom"/>
</dbReference>
<dbReference type="PROSITE" id="PS50088">
    <property type="entry name" value="ANK_REPEAT"/>
    <property type="match status" value="1"/>
</dbReference>